<keyword evidence="7" id="KW-0812">Transmembrane</keyword>
<feature type="active site" description="Proton donor/acceptor" evidence="6">
    <location>
        <position position="355"/>
    </location>
</feature>
<dbReference type="GO" id="GO:0071972">
    <property type="term" value="F:peptidoglycan L,D-transpeptidase activity"/>
    <property type="evidence" value="ECO:0007669"/>
    <property type="project" value="TreeGrafter"/>
</dbReference>
<evidence type="ECO:0000256" key="4">
    <source>
        <dbReference type="ARBA" id="ARBA00022984"/>
    </source>
</evidence>
<dbReference type="InterPro" id="IPR038054">
    <property type="entry name" value="LD_TPept-like_central_sf"/>
</dbReference>
<protein>
    <recommendedName>
        <fullName evidence="8">L,D-TPase catalytic domain-containing protein</fullName>
    </recommendedName>
</protein>
<evidence type="ECO:0000313" key="9">
    <source>
        <dbReference type="EMBL" id="KWU03441.1"/>
    </source>
</evidence>
<keyword evidence="7" id="KW-1133">Transmembrane helix</keyword>
<evidence type="ECO:0000256" key="7">
    <source>
        <dbReference type="SAM" id="Phobius"/>
    </source>
</evidence>
<evidence type="ECO:0000256" key="1">
    <source>
        <dbReference type="ARBA" id="ARBA00004752"/>
    </source>
</evidence>
<evidence type="ECO:0000256" key="2">
    <source>
        <dbReference type="ARBA" id="ARBA00022679"/>
    </source>
</evidence>
<keyword evidence="2" id="KW-0808">Transferase</keyword>
<name>A0A120DI40_9LACO</name>
<dbReference type="GO" id="GO:0016740">
    <property type="term" value="F:transferase activity"/>
    <property type="evidence" value="ECO:0007669"/>
    <property type="project" value="UniProtKB-KW"/>
</dbReference>
<keyword evidence="7" id="KW-0472">Membrane</keyword>
<gene>
    <name evidence="9" type="ORF">AEL95_07475</name>
</gene>
<dbReference type="CDD" id="cd16913">
    <property type="entry name" value="YkuD_like"/>
    <property type="match status" value="1"/>
</dbReference>
<dbReference type="SUPFAM" id="SSF141523">
    <property type="entry name" value="L,D-transpeptidase catalytic domain-like"/>
    <property type="match status" value="1"/>
</dbReference>
<dbReference type="GO" id="GO:0018104">
    <property type="term" value="P:peptidoglycan-protein cross-linking"/>
    <property type="evidence" value="ECO:0007669"/>
    <property type="project" value="TreeGrafter"/>
</dbReference>
<feature type="active site" description="Nucleophile" evidence="6">
    <location>
        <position position="376"/>
    </location>
</feature>
<dbReference type="PROSITE" id="PS52029">
    <property type="entry name" value="LD_TPASE"/>
    <property type="match status" value="1"/>
</dbReference>
<evidence type="ECO:0000259" key="8">
    <source>
        <dbReference type="PROSITE" id="PS52029"/>
    </source>
</evidence>
<dbReference type="PANTHER" id="PTHR30582:SF33">
    <property type="entry name" value="EXPORTED PROTEIN"/>
    <property type="match status" value="1"/>
</dbReference>
<dbReference type="SUPFAM" id="SSF143985">
    <property type="entry name" value="L,D-transpeptidase pre-catalytic domain-like"/>
    <property type="match status" value="1"/>
</dbReference>
<dbReference type="AlphaFoldDB" id="A0A120DI40"/>
<accession>A0A120DI40</accession>
<evidence type="ECO:0000256" key="6">
    <source>
        <dbReference type="PROSITE-ProRule" id="PRU01373"/>
    </source>
</evidence>
<dbReference type="UniPathway" id="UPA00219"/>
<dbReference type="InterPro" id="IPR050979">
    <property type="entry name" value="LD-transpeptidase"/>
</dbReference>
<keyword evidence="3 6" id="KW-0133">Cell shape</keyword>
<keyword evidence="4 6" id="KW-0573">Peptidoglycan synthesis</keyword>
<keyword evidence="5 6" id="KW-0961">Cell wall biogenesis/degradation</keyword>
<feature type="domain" description="L,D-TPase catalytic" evidence="8">
    <location>
        <begin position="272"/>
        <end position="400"/>
    </location>
</feature>
<organism evidence="9 10">
    <name type="scientific">Lactobacillus crispatus</name>
    <dbReference type="NCBI Taxonomy" id="47770"/>
    <lineage>
        <taxon>Bacteria</taxon>
        <taxon>Bacillati</taxon>
        <taxon>Bacillota</taxon>
        <taxon>Bacilli</taxon>
        <taxon>Lactobacillales</taxon>
        <taxon>Lactobacillaceae</taxon>
        <taxon>Lactobacillus</taxon>
    </lineage>
</organism>
<dbReference type="PATRIC" id="fig|47770.28.peg.933"/>
<dbReference type="GO" id="GO:0005576">
    <property type="term" value="C:extracellular region"/>
    <property type="evidence" value="ECO:0007669"/>
    <property type="project" value="TreeGrafter"/>
</dbReference>
<feature type="transmembrane region" description="Helical" evidence="7">
    <location>
        <begin position="12"/>
        <end position="33"/>
    </location>
</feature>
<dbReference type="Gene3D" id="3.10.20.800">
    <property type="match status" value="1"/>
</dbReference>
<dbReference type="Proteomes" id="UP000067598">
    <property type="component" value="Unassembled WGS sequence"/>
</dbReference>
<reference evidence="9 10" key="1">
    <citation type="journal article" date="2016" name="Microbiology (Mosc.)">
        <title>Comparison of Lactobacillus crispatus isolates from Lactobacillus-dominated vaginal microbiomes with isolates from microbiomes containing bacterial vaginosis-associated bacteria.</title>
        <authorList>
            <person name="Abdelmaksoud A.A."/>
            <person name="Koparde V.N."/>
            <person name="Sheth N.U."/>
            <person name="Serrano M.G."/>
            <person name="Glascock A.L."/>
            <person name="Fettweis J.M."/>
            <person name="Strauss Iii J.F."/>
            <person name="Buck G.A."/>
            <person name="Jefferson K.K."/>
        </authorList>
    </citation>
    <scope>NUCLEOTIDE SEQUENCE [LARGE SCALE GENOMIC DNA]</scope>
    <source>
        <strain evidence="9 10">VMC3</strain>
    </source>
</reference>
<sequence length="401" mass="45084">MNEDLKKKNKRNNIIILTIAVLIIVGVIAGFGIHNHRVATQAAAEKYAKTHFNPNVTIDGVKVGKLTVTKAMAKVNQKAKNQVELKNNKLVYSYNTTVQSLDESETKAFFKKQQTKTPSTQTYKFTTSNLATAKKKLTDLSKAEITYKINGKNYQLKAKDLLNNVTYRDNRYQFGDISKLTTKLNQIDKEVSTLHKSYKFTVPKGNKVKGKTITVKNKTWGWGVYVKKTQRLLLEAFAKGQKNFDGADALYGLGYSTYPHGYGYSNKEIGDTYAVVSLKKQEVWLIKKGKLAVHLRDVVTGTMEGSKGDQTPRGVWYIHYKESPSTLRGTNDDGSSYASPVKYWMPFTLSGCGFHDASWRTDWSKTAYLKGGSHGCVNVKPSEIRSVWNNIKKGEPVIIYE</sequence>
<dbReference type="InterPro" id="IPR005490">
    <property type="entry name" value="LD_TPept_cat_dom"/>
</dbReference>
<evidence type="ECO:0000313" key="10">
    <source>
        <dbReference type="Proteomes" id="UP000067598"/>
    </source>
</evidence>
<dbReference type="GO" id="GO:0008360">
    <property type="term" value="P:regulation of cell shape"/>
    <property type="evidence" value="ECO:0007669"/>
    <property type="project" value="UniProtKB-UniRule"/>
</dbReference>
<dbReference type="EMBL" id="LJGP01000026">
    <property type="protein sequence ID" value="KWU03441.1"/>
    <property type="molecule type" value="Genomic_DNA"/>
</dbReference>
<dbReference type="InterPro" id="IPR038063">
    <property type="entry name" value="Transpep_catalytic_dom"/>
</dbReference>
<dbReference type="Pfam" id="PF03734">
    <property type="entry name" value="YkuD"/>
    <property type="match status" value="1"/>
</dbReference>
<dbReference type="RefSeq" id="WP_060462256.1">
    <property type="nucleotide sequence ID" value="NZ_AP025162.1"/>
</dbReference>
<dbReference type="PANTHER" id="PTHR30582">
    <property type="entry name" value="L,D-TRANSPEPTIDASE"/>
    <property type="match status" value="1"/>
</dbReference>
<dbReference type="Gene3D" id="2.40.440.10">
    <property type="entry name" value="L,D-transpeptidase catalytic domain-like"/>
    <property type="match status" value="1"/>
</dbReference>
<evidence type="ECO:0000256" key="5">
    <source>
        <dbReference type="ARBA" id="ARBA00023316"/>
    </source>
</evidence>
<evidence type="ECO:0000256" key="3">
    <source>
        <dbReference type="ARBA" id="ARBA00022960"/>
    </source>
</evidence>
<comment type="pathway">
    <text evidence="1 6">Cell wall biogenesis; peptidoglycan biosynthesis.</text>
</comment>
<proteinExistence type="predicted"/>
<comment type="caution">
    <text evidence="9">The sequence shown here is derived from an EMBL/GenBank/DDBJ whole genome shotgun (WGS) entry which is preliminary data.</text>
</comment>
<dbReference type="GO" id="GO:0071555">
    <property type="term" value="P:cell wall organization"/>
    <property type="evidence" value="ECO:0007669"/>
    <property type="project" value="UniProtKB-UniRule"/>
</dbReference>